<comment type="similarity">
    <text evidence="3 4">Belongs to the bacterial glucokinase family.</text>
</comment>
<dbReference type="EC" id="2.7.1.2" evidence="3"/>
<dbReference type="HAMAP" id="MF_00524">
    <property type="entry name" value="Glucokinase"/>
    <property type="match status" value="1"/>
</dbReference>
<dbReference type="STRING" id="945713.IALB_1966"/>
<dbReference type="InterPro" id="IPR043129">
    <property type="entry name" value="ATPase_NBD"/>
</dbReference>
<dbReference type="GO" id="GO:0006096">
    <property type="term" value="P:glycolytic process"/>
    <property type="evidence" value="ECO:0007669"/>
    <property type="project" value="UniProtKB-UniRule"/>
</dbReference>
<evidence type="ECO:0000256" key="2">
    <source>
        <dbReference type="ARBA" id="ARBA00022777"/>
    </source>
</evidence>
<accession>I0AL15</accession>
<dbReference type="CDD" id="cd24008">
    <property type="entry name" value="ASKHA_NBD_GLK"/>
    <property type="match status" value="1"/>
</dbReference>
<dbReference type="Pfam" id="PF02685">
    <property type="entry name" value="Glucokinase"/>
    <property type="match status" value="1"/>
</dbReference>
<dbReference type="KEGG" id="ial:IALB_1966"/>
<dbReference type="Gene3D" id="3.30.420.40">
    <property type="match status" value="1"/>
</dbReference>
<dbReference type="SUPFAM" id="SSF53067">
    <property type="entry name" value="Actin-like ATPase domain"/>
    <property type="match status" value="1"/>
</dbReference>
<dbReference type="Proteomes" id="UP000007394">
    <property type="component" value="Chromosome"/>
</dbReference>
<sequence>MESNKIILAGDVGGTKTLLALYECSGSHWIELKSKKYSSTEFANLELIVKDFLESQQISPASAVFGIPGPVEHGVVKSTNLPWIVDEKLLSKNLHIPKVKIVNDLAATAYQIPFLKEEEKILIKETSNEKRSERFVVVAPGTGLGQALLICEDDKKIVLASEGGHIDFAPTNELELELLHFLLKKFERVSYERIISGSGLPNIYDFLVESKFARSEEETIGRMKTEDRAIVISEMALAQKDKVCEKALEIFASVLGAHSGNLVINLLATGGVYLGGGIPHKILSKLKDGVFIKSFVNKGRLNPIVEETPVYVINNNLAALQGAARIAESLI</sequence>
<evidence type="ECO:0000256" key="3">
    <source>
        <dbReference type="HAMAP-Rule" id="MF_00524"/>
    </source>
</evidence>
<evidence type="ECO:0000313" key="5">
    <source>
        <dbReference type="EMBL" id="AFH49672.1"/>
    </source>
</evidence>
<keyword evidence="6" id="KW-1185">Reference proteome</keyword>
<keyword evidence="3" id="KW-0963">Cytoplasm</keyword>
<feature type="binding site" evidence="3">
    <location>
        <begin position="10"/>
        <end position="15"/>
    </location>
    <ligand>
        <name>ATP</name>
        <dbReference type="ChEBI" id="CHEBI:30616"/>
    </ligand>
</feature>
<dbReference type="eggNOG" id="COG0837">
    <property type="taxonomic scope" value="Bacteria"/>
</dbReference>
<dbReference type="GO" id="GO:0004340">
    <property type="term" value="F:glucokinase activity"/>
    <property type="evidence" value="ECO:0007669"/>
    <property type="project" value="UniProtKB-UniRule"/>
</dbReference>
<dbReference type="PANTHER" id="PTHR47363:SF1">
    <property type="entry name" value="GLUCOKINASE"/>
    <property type="match status" value="1"/>
</dbReference>
<dbReference type="RefSeq" id="WP_014560821.1">
    <property type="nucleotide sequence ID" value="NC_017464.1"/>
</dbReference>
<comment type="catalytic activity">
    <reaction evidence="3">
        <text>D-glucose + ATP = D-glucose 6-phosphate + ADP + H(+)</text>
        <dbReference type="Rhea" id="RHEA:17825"/>
        <dbReference type="ChEBI" id="CHEBI:4167"/>
        <dbReference type="ChEBI" id="CHEBI:15378"/>
        <dbReference type="ChEBI" id="CHEBI:30616"/>
        <dbReference type="ChEBI" id="CHEBI:61548"/>
        <dbReference type="ChEBI" id="CHEBI:456216"/>
        <dbReference type="EC" id="2.7.1.2"/>
    </reaction>
</comment>
<dbReference type="AlphaFoldDB" id="I0AL15"/>
<evidence type="ECO:0000256" key="4">
    <source>
        <dbReference type="RuleBase" id="RU004046"/>
    </source>
</evidence>
<dbReference type="PANTHER" id="PTHR47363">
    <property type="entry name" value="GLUCOKINASE"/>
    <property type="match status" value="1"/>
</dbReference>
<dbReference type="GO" id="GO:0005536">
    <property type="term" value="F:D-glucose binding"/>
    <property type="evidence" value="ECO:0007669"/>
    <property type="project" value="InterPro"/>
</dbReference>
<organism evidence="5 6">
    <name type="scientific">Ignavibacterium album (strain DSM 19864 / JCM 16511 / NBRC 101810 / Mat9-16)</name>
    <dbReference type="NCBI Taxonomy" id="945713"/>
    <lineage>
        <taxon>Bacteria</taxon>
        <taxon>Pseudomonadati</taxon>
        <taxon>Ignavibacteriota</taxon>
        <taxon>Ignavibacteria</taxon>
        <taxon>Ignavibacteriales</taxon>
        <taxon>Ignavibacteriaceae</taxon>
        <taxon>Ignavibacterium</taxon>
    </lineage>
</organism>
<reference evidence="5 6" key="1">
    <citation type="journal article" date="2012" name="Front. Microbiol.">
        <title>Complete genome of Ignavibacterium album, a metabolically versatile, flagellated, facultative anaerobe from the phylum Chlorobi.</title>
        <authorList>
            <person name="Liu Z."/>
            <person name="Frigaard N.-U."/>
            <person name="Vogl K."/>
            <person name="Iino T."/>
            <person name="Ohkuma M."/>
            <person name="Overmann J."/>
            <person name="Bryant D.A."/>
        </authorList>
    </citation>
    <scope>NUCLEOTIDE SEQUENCE [LARGE SCALE GENOMIC DNA]</scope>
    <source>
        <strain evidence="6">DSM 19864 / JCM 16511 / NBRC 101810 / Mat9-16</strain>
    </source>
</reference>
<comment type="subcellular location">
    <subcellularLocation>
        <location evidence="3">Cytoplasm</location>
    </subcellularLocation>
</comment>
<keyword evidence="3" id="KW-0067">ATP-binding</keyword>
<dbReference type="HOGENOM" id="CLU_042582_0_0_10"/>
<dbReference type="GO" id="GO:0005524">
    <property type="term" value="F:ATP binding"/>
    <property type="evidence" value="ECO:0007669"/>
    <property type="project" value="UniProtKB-UniRule"/>
</dbReference>
<keyword evidence="3" id="KW-0324">Glycolysis</keyword>
<dbReference type="NCBIfam" id="TIGR00749">
    <property type="entry name" value="glk"/>
    <property type="match status" value="1"/>
</dbReference>
<proteinExistence type="inferred from homology"/>
<dbReference type="GO" id="GO:0005737">
    <property type="term" value="C:cytoplasm"/>
    <property type="evidence" value="ECO:0007669"/>
    <property type="project" value="UniProtKB-SubCell"/>
</dbReference>
<name>I0AL15_IGNAJ</name>
<gene>
    <name evidence="3 5" type="primary">glk</name>
    <name evidence="5" type="ordered locus">IALB_1966</name>
</gene>
<evidence type="ECO:0000313" key="6">
    <source>
        <dbReference type="Proteomes" id="UP000007394"/>
    </source>
</evidence>
<keyword evidence="1 3" id="KW-0808">Transferase</keyword>
<evidence type="ECO:0000256" key="1">
    <source>
        <dbReference type="ARBA" id="ARBA00022679"/>
    </source>
</evidence>
<dbReference type="Gene3D" id="3.40.367.20">
    <property type="match status" value="1"/>
</dbReference>
<dbReference type="InterPro" id="IPR003836">
    <property type="entry name" value="Glucokinase"/>
</dbReference>
<dbReference type="EMBL" id="CP003418">
    <property type="protein sequence ID" value="AFH49672.1"/>
    <property type="molecule type" value="Genomic_DNA"/>
</dbReference>
<protein>
    <recommendedName>
        <fullName evidence="3">Glucokinase</fullName>
        <ecNumber evidence="3">2.7.1.2</ecNumber>
    </recommendedName>
    <alternativeName>
        <fullName evidence="3">Glucose kinase</fullName>
    </alternativeName>
</protein>
<dbReference type="PATRIC" id="fig|945713.3.peg.1971"/>
<keyword evidence="3" id="KW-0547">Nucleotide-binding</keyword>
<keyword evidence="2 3" id="KW-0418">Kinase</keyword>